<dbReference type="EMBL" id="PKMF04000632">
    <property type="protein sequence ID" value="KAK7823488.1"/>
    <property type="molecule type" value="Genomic_DNA"/>
</dbReference>
<accession>A0AAW0J9H7</accession>
<name>A0AAW0J9H7_QUESU</name>
<protein>
    <submittedName>
        <fullName evidence="1">Uncharacterized protein</fullName>
    </submittedName>
</protein>
<comment type="caution">
    <text evidence="1">The sequence shown here is derived from an EMBL/GenBank/DDBJ whole genome shotgun (WGS) entry which is preliminary data.</text>
</comment>
<dbReference type="AlphaFoldDB" id="A0AAW0J9H7"/>
<dbReference type="Proteomes" id="UP000237347">
    <property type="component" value="Unassembled WGS sequence"/>
</dbReference>
<keyword evidence="2" id="KW-1185">Reference proteome</keyword>
<sequence>MLVKEEARALNFSFTLHSFHVNVSSRLLLRTSKKDVKHSFSLTTTSLIGGLVLEVVDTQAIAISIAFQAELTLKSPPNLGSTIF</sequence>
<organism evidence="1 2">
    <name type="scientific">Quercus suber</name>
    <name type="common">Cork oak</name>
    <dbReference type="NCBI Taxonomy" id="58331"/>
    <lineage>
        <taxon>Eukaryota</taxon>
        <taxon>Viridiplantae</taxon>
        <taxon>Streptophyta</taxon>
        <taxon>Embryophyta</taxon>
        <taxon>Tracheophyta</taxon>
        <taxon>Spermatophyta</taxon>
        <taxon>Magnoliopsida</taxon>
        <taxon>eudicotyledons</taxon>
        <taxon>Gunneridae</taxon>
        <taxon>Pentapetalae</taxon>
        <taxon>rosids</taxon>
        <taxon>fabids</taxon>
        <taxon>Fagales</taxon>
        <taxon>Fagaceae</taxon>
        <taxon>Quercus</taxon>
    </lineage>
</organism>
<evidence type="ECO:0000313" key="2">
    <source>
        <dbReference type="Proteomes" id="UP000237347"/>
    </source>
</evidence>
<gene>
    <name evidence="1" type="ORF">CFP56_035428</name>
</gene>
<evidence type="ECO:0000313" key="1">
    <source>
        <dbReference type="EMBL" id="KAK7823488.1"/>
    </source>
</evidence>
<reference evidence="1 2" key="1">
    <citation type="journal article" date="2018" name="Sci. Data">
        <title>The draft genome sequence of cork oak.</title>
        <authorList>
            <person name="Ramos A.M."/>
            <person name="Usie A."/>
            <person name="Barbosa P."/>
            <person name="Barros P.M."/>
            <person name="Capote T."/>
            <person name="Chaves I."/>
            <person name="Simoes F."/>
            <person name="Abreu I."/>
            <person name="Carrasquinho I."/>
            <person name="Faro C."/>
            <person name="Guimaraes J.B."/>
            <person name="Mendonca D."/>
            <person name="Nobrega F."/>
            <person name="Rodrigues L."/>
            <person name="Saibo N.J.M."/>
            <person name="Varela M.C."/>
            <person name="Egas C."/>
            <person name="Matos J."/>
            <person name="Miguel C.M."/>
            <person name="Oliveira M.M."/>
            <person name="Ricardo C.P."/>
            <person name="Goncalves S."/>
        </authorList>
    </citation>
    <scope>NUCLEOTIDE SEQUENCE [LARGE SCALE GENOMIC DNA]</scope>
    <source>
        <strain evidence="2">cv. HL8</strain>
    </source>
</reference>
<proteinExistence type="predicted"/>